<protein>
    <submittedName>
        <fullName evidence="1">Uncharacterized protein</fullName>
    </submittedName>
</protein>
<dbReference type="Proteomes" id="UP001162483">
    <property type="component" value="Unassembled WGS sequence"/>
</dbReference>
<name>A0ABN9F0Q6_9NEOB</name>
<organism evidence="1 2">
    <name type="scientific">Staurois parvus</name>
    <dbReference type="NCBI Taxonomy" id="386267"/>
    <lineage>
        <taxon>Eukaryota</taxon>
        <taxon>Metazoa</taxon>
        <taxon>Chordata</taxon>
        <taxon>Craniata</taxon>
        <taxon>Vertebrata</taxon>
        <taxon>Euteleostomi</taxon>
        <taxon>Amphibia</taxon>
        <taxon>Batrachia</taxon>
        <taxon>Anura</taxon>
        <taxon>Neobatrachia</taxon>
        <taxon>Ranoidea</taxon>
        <taxon>Ranidae</taxon>
        <taxon>Staurois</taxon>
    </lineage>
</organism>
<evidence type="ECO:0000313" key="1">
    <source>
        <dbReference type="EMBL" id="CAI9590651.1"/>
    </source>
</evidence>
<comment type="caution">
    <text evidence="1">The sequence shown here is derived from an EMBL/GenBank/DDBJ whole genome shotgun (WGS) entry which is preliminary data.</text>
</comment>
<reference evidence="1" key="1">
    <citation type="submission" date="2023-05" db="EMBL/GenBank/DDBJ databases">
        <authorList>
            <person name="Stuckert A."/>
        </authorList>
    </citation>
    <scope>NUCLEOTIDE SEQUENCE</scope>
</reference>
<accession>A0ABN9F0Q6</accession>
<keyword evidence="2" id="KW-1185">Reference proteome</keyword>
<gene>
    <name evidence="1" type="ORF">SPARVUS_LOCUS11070952</name>
</gene>
<evidence type="ECO:0000313" key="2">
    <source>
        <dbReference type="Proteomes" id="UP001162483"/>
    </source>
</evidence>
<proteinExistence type="predicted"/>
<dbReference type="EMBL" id="CATNWA010016185">
    <property type="protein sequence ID" value="CAI9590651.1"/>
    <property type="molecule type" value="Genomic_DNA"/>
</dbReference>
<sequence length="124" mass="13445">PLTCPSVPQCVSCSPFHRPSCIPGGRHLQCVHLAVIACGFTAGYPLCMRFMNGPVVFWGLSHFPKDYSEGGRIPSNHLGQGQSEVGAGTCQILVPAPPCPPKVPILNGEQSLKQNFPFWVELRF</sequence>
<feature type="non-terminal residue" evidence="1">
    <location>
        <position position="124"/>
    </location>
</feature>
<feature type="non-terminal residue" evidence="1">
    <location>
        <position position="1"/>
    </location>
</feature>